<proteinExistence type="inferred from homology"/>
<keyword evidence="3" id="KW-0413">Isomerase</keyword>
<dbReference type="CDD" id="cd02569">
    <property type="entry name" value="PseudoU_synth_ScPus3"/>
    <property type="match status" value="1"/>
</dbReference>
<reference evidence="5 6" key="1">
    <citation type="submission" date="2023-09" db="EMBL/GenBank/DDBJ databases">
        <title>Nesidiocoris tenuis whole genome shotgun sequence.</title>
        <authorList>
            <person name="Shibata T."/>
            <person name="Shimoda M."/>
            <person name="Kobayashi T."/>
            <person name="Uehara T."/>
        </authorList>
    </citation>
    <scope>NUCLEOTIDE SEQUENCE [LARGE SCALE GENOMIC DNA]</scope>
    <source>
        <strain evidence="5 6">Japan</strain>
    </source>
</reference>
<dbReference type="InterPro" id="IPR020103">
    <property type="entry name" value="PsdUridine_synth_cat_dom_sf"/>
</dbReference>
<evidence type="ECO:0000256" key="3">
    <source>
        <dbReference type="ARBA" id="ARBA00023235"/>
    </source>
</evidence>
<organism evidence="5 6">
    <name type="scientific">Nesidiocoris tenuis</name>
    <dbReference type="NCBI Taxonomy" id="355587"/>
    <lineage>
        <taxon>Eukaryota</taxon>
        <taxon>Metazoa</taxon>
        <taxon>Ecdysozoa</taxon>
        <taxon>Arthropoda</taxon>
        <taxon>Hexapoda</taxon>
        <taxon>Insecta</taxon>
        <taxon>Pterygota</taxon>
        <taxon>Neoptera</taxon>
        <taxon>Paraneoptera</taxon>
        <taxon>Hemiptera</taxon>
        <taxon>Heteroptera</taxon>
        <taxon>Panheteroptera</taxon>
        <taxon>Cimicomorpha</taxon>
        <taxon>Miridae</taxon>
        <taxon>Dicyphina</taxon>
        <taxon>Nesidiocoris</taxon>
    </lineage>
</organism>
<dbReference type="Gene3D" id="3.30.70.580">
    <property type="entry name" value="Pseudouridine synthase I, catalytic domain, N-terminal subdomain"/>
    <property type="match status" value="1"/>
</dbReference>
<evidence type="ECO:0000256" key="2">
    <source>
        <dbReference type="ARBA" id="ARBA00022694"/>
    </source>
</evidence>
<dbReference type="InterPro" id="IPR041707">
    <property type="entry name" value="Pus3-like"/>
</dbReference>
<gene>
    <name evidence="5" type="ORF">NTJ_15047</name>
</gene>
<sequence>MAEPAAEDVLLNKKKALTAPELDLLSKQELVLKVLQLQSHNAQLRNLLAKKCFQPEVRSRKERPFDFDRCRTQHIFLRVLYLGWDYQGFACQEDSSNTIEHHLMNALLKCKLIKNRETSNYHRCGRTDKSVSSFGQVISLTVRAANIQEPDLPYCRMLNRVLPSDIRAVAWRSADVGASSRFDCRSRTYRYFFPKSNLNLTAMEEAAKYLIGSHDFRNLCKMDVANGVTDFTRRIEFADISAVNSDDNGYQMCQLKIVGNAFLWHQVRCIVSILLLVGQRLEAPSIVKDLLDVDRNPRKPQYFLACPKPLNLFKCAFDTNDWNVDDDEIVKLIETMQSHWTELQIKSTHVRAMLEELEPLAGQKIFGHVSALLRKESRVYKPLLLRSKCQSLEERVDHYAKKRRTDCSSTAEIQKMEDG</sequence>
<dbReference type="SUPFAM" id="SSF55120">
    <property type="entry name" value="Pseudouridine synthase"/>
    <property type="match status" value="1"/>
</dbReference>
<dbReference type="InterPro" id="IPR001406">
    <property type="entry name" value="PsdUridine_synth_TruA"/>
</dbReference>
<dbReference type="Proteomes" id="UP001307889">
    <property type="component" value="Chromosome 14"/>
</dbReference>
<feature type="domain" description="Pseudouridine synthase I TruA alpha/beta" evidence="4">
    <location>
        <begin position="206"/>
        <end position="318"/>
    </location>
</feature>
<dbReference type="NCBIfam" id="TIGR00071">
    <property type="entry name" value="hisT_truA"/>
    <property type="match status" value="1"/>
</dbReference>
<accession>A0ABN7BD46</accession>
<dbReference type="InterPro" id="IPR020094">
    <property type="entry name" value="TruA/RsuA/RluB/E/F_N"/>
</dbReference>
<dbReference type="Gene3D" id="3.30.70.660">
    <property type="entry name" value="Pseudouridine synthase I, catalytic domain, C-terminal subdomain"/>
    <property type="match status" value="1"/>
</dbReference>
<protein>
    <submittedName>
        <fullName evidence="5">tRNA pseudouridine synthase</fullName>
    </submittedName>
</protein>
<dbReference type="EMBL" id="AP028922">
    <property type="protein sequence ID" value="BET02229.1"/>
    <property type="molecule type" value="Genomic_DNA"/>
</dbReference>
<dbReference type="PANTHER" id="PTHR11142:SF5">
    <property type="entry name" value="TRNA PSEUDOURIDINE(38_39) SYNTHASE"/>
    <property type="match status" value="1"/>
</dbReference>
<dbReference type="InterPro" id="IPR020097">
    <property type="entry name" value="PsdUridine_synth_TruA_a/b_dom"/>
</dbReference>
<dbReference type="PANTHER" id="PTHR11142">
    <property type="entry name" value="PSEUDOURIDYLATE SYNTHASE"/>
    <property type="match status" value="1"/>
</dbReference>
<evidence type="ECO:0000313" key="5">
    <source>
        <dbReference type="EMBL" id="BET02229.1"/>
    </source>
</evidence>
<comment type="similarity">
    <text evidence="1">Belongs to the tRNA pseudouridine synthase TruA family.</text>
</comment>
<dbReference type="InterPro" id="IPR020095">
    <property type="entry name" value="PsdUridine_synth_TruA_C"/>
</dbReference>
<dbReference type="Pfam" id="PF01416">
    <property type="entry name" value="PseudoU_synth_1"/>
    <property type="match status" value="1"/>
</dbReference>
<keyword evidence="6" id="KW-1185">Reference proteome</keyword>
<evidence type="ECO:0000259" key="4">
    <source>
        <dbReference type="Pfam" id="PF01416"/>
    </source>
</evidence>
<name>A0ABN7BD46_9HEMI</name>
<evidence type="ECO:0000313" key="6">
    <source>
        <dbReference type="Proteomes" id="UP001307889"/>
    </source>
</evidence>
<evidence type="ECO:0000256" key="1">
    <source>
        <dbReference type="ARBA" id="ARBA00009375"/>
    </source>
</evidence>
<keyword evidence="2" id="KW-0819">tRNA processing</keyword>